<reference evidence="3" key="2">
    <citation type="submission" date="2017-01" db="EMBL/GenBank/DDBJ databases">
        <title>Genome sequencing and annotation of Geobacillus sp. 1017, a Hydrocarbon-Oxidizing Thermophilic Bacterium Isolated from a Heavy Oil Reservoir (China).</title>
        <authorList>
            <person name="Kadnikov V.V."/>
            <person name="Mardanov A.V."/>
            <person name="Poltaraus A.B."/>
            <person name="Sokolova D.S."/>
            <person name="Semenova E.M."/>
            <person name="Ravin N.V."/>
            <person name="Tourova T.P."/>
            <person name="Nazina T.N."/>
        </authorList>
    </citation>
    <scope>NUCLEOTIDE SEQUENCE [LARGE SCALE GENOMIC DNA]</scope>
    <source>
        <strain evidence="3">1017</strain>
    </source>
</reference>
<dbReference type="EMBL" id="MQMG01000018">
    <property type="protein sequence ID" value="OKO94130.1"/>
    <property type="molecule type" value="Genomic_DNA"/>
</dbReference>
<evidence type="ECO:0000313" key="3">
    <source>
        <dbReference type="Proteomes" id="UP000186030"/>
    </source>
</evidence>
<dbReference type="Pfam" id="PF13799">
    <property type="entry name" value="DUF4183"/>
    <property type="match status" value="1"/>
</dbReference>
<name>A0A1Q5T1P0_9BACL</name>
<evidence type="ECO:0000313" key="2">
    <source>
        <dbReference type="EMBL" id="OKO94130.1"/>
    </source>
</evidence>
<organism evidence="2 3">
    <name type="scientific">Geobacillus proteiniphilus</name>
    <dbReference type="NCBI Taxonomy" id="860353"/>
    <lineage>
        <taxon>Bacteria</taxon>
        <taxon>Bacillati</taxon>
        <taxon>Bacillota</taxon>
        <taxon>Bacilli</taxon>
        <taxon>Bacillales</taxon>
        <taxon>Anoxybacillaceae</taxon>
        <taxon>Geobacillus</taxon>
    </lineage>
</organism>
<reference evidence="2 3" key="1">
    <citation type="submission" date="2016-11" db="EMBL/GenBank/DDBJ databases">
        <authorList>
            <person name="Kadnikov V."/>
            <person name="Nazina T."/>
        </authorList>
    </citation>
    <scope>NUCLEOTIDE SEQUENCE [LARGE SCALE GENOMIC DNA]</scope>
    <source>
        <strain evidence="2 3">1017</strain>
    </source>
</reference>
<sequence length="131" mass="14823">MSKRMKRTSSAAKHVIAASKVYDWTHAVLTIPLRVALHFPPRVLQAETYQYNTISDGVKTVYTDDDELREYGDRGILDPKHVSWINLFINGVLQPEKLYEVEKGKLTLKTAEPPPKGAPIILQFITIKSGF</sequence>
<accession>A0A1Q5T1P0</accession>
<feature type="domain" description="DUF4183" evidence="1">
    <location>
        <begin position="52"/>
        <end position="124"/>
    </location>
</feature>
<evidence type="ECO:0000259" key="1">
    <source>
        <dbReference type="Pfam" id="PF13799"/>
    </source>
</evidence>
<dbReference type="InterPro" id="IPR025237">
    <property type="entry name" value="DUF4183"/>
</dbReference>
<protein>
    <recommendedName>
        <fullName evidence="1">DUF4183 domain-containing protein</fullName>
    </recommendedName>
</protein>
<proteinExistence type="predicted"/>
<gene>
    <name evidence="2" type="ORF">BRO54_1745</name>
</gene>
<dbReference type="Proteomes" id="UP000186030">
    <property type="component" value="Unassembled WGS sequence"/>
</dbReference>
<comment type="caution">
    <text evidence="2">The sequence shown here is derived from an EMBL/GenBank/DDBJ whole genome shotgun (WGS) entry which is preliminary data.</text>
</comment>
<dbReference type="AlphaFoldDB" id="A0A1Q5T1P0"/>